<dbReference type="Gene3D" id="2.180.10.10">
    <property type="entry name" value="RHS repeat-associated core"/>
    <property type="match status" value="1"/>
</dbReference>
<organism evidence="2 3">
    <name type="scientific">Candidatus Manganitrophus noduliformans</name>
    <dbReference type="NCBI Taxonomy" id="2606439"/>
    <lineage>
        <taxon>Bacteria</taxon>
        <taxon>Pseudomonadati</taxon>
        <taxon>Nitrospirota</taxon>
        <taxon>Nitrospiria</taxon>
        <taxon>Candidatus Troglogloeales</taxon>
        <taxon>Candidatus Manganitrophaceae</taxon>
        <taxon>Candidatus Manganitrophus</taxon>
    </lineage>
</organism>
<evidence type="ECO:0000313" key="3">
    <source>
        <dbReference type="Proteomes" id="UP000534783"/>
    </source>
</evidence>
<evidence type="ECO:0000313" key="2">
    <source>
        <dbReference type="EMBL" id="NKE70508.1"/>
    </source>
</evidence>
<feature type="signal peptide" evidence="1">
    <location>
        <begin position="1"/>
        <end position="30"/>
    </location>
</feature>
<accession>A0A7X6IAG3</accession>
<gene>
    <name evidence="2" type="ORF">MNODULE_07120</name>
</gene>
<dbReference type="RefSeq" id="WP_168058753.1">
    <property type="nucleotide sequence ID" value="NZ_VTOW01000001.1"/>
</dbReference>
<dbReference type="Proteomes" id="UP000534783">
    <property type="component" value="Unassembled WGS sequence"/>
</dbReference>
<proteinExistence type="predicted"/>
<name>A0A7X6IAG3_9BACT</name>
<protein>
    <submittedName>
        <fullName evidence="2">Uncharacterized protein</fullName>
    </submittedName>
</protein>
<keyword evidence="1" id="KW-0732">Signal</keyword>
<reference evidence="2 3" key="1">
    <citation type="journal article" date="2020" name="Nature">
        <title>Bacterial chemolithoautotrophy via manganese oxidation.</title>
        <authorList>
            <person name="Yu H."/>
            <person name="Leadbetter J.R."/>
        </authorList>
    </citation>
    <scope>NUCLEOTIDE SEQUENCE [LARGE SCALE GENOMIC DNA]</scope>
    <source>
        <strain evidence="2 3">Mn-1</strain>
    </source>
</reference>
<evidence type="ECO:0000256" key="1">
    <source>
        <dbReference type="SAM" id="SignalP"/>
    </source>
</evidence>
<dbReference type="EMBL" id="VTOW01000001">
    <property type="protein sequence ID" value="NKE70508.1"/>
    <property type="molecule type" value="Genomic_DNA"/>
</dbReference>
<keyword evidence="3" id="KW-1185">Reference proteome</keyword>
<sequence length="280" mass="32517">MYLDTLNKTPMKTSLAALALVALLIDPALAGKKTDREQERLIGPVKTVLIELTNIANQEGKWVESPRIPWLSNTYDLKGNKIQEDQLYDDVSLNFKSVFNYDDNGNLTDGVEYDYKEFPVFKWTYTHAQNRVEETRTQVNGVLFSKATYTYDKDGNLAEEFRHQVHSTKDFKWVYLYDAEGRKTEENFYLVQMQGLPHEQVRVSTLDFKTVYRYDAKGNVIEETRFDAAGAVKFKKQYSYKFDSVGNWISQTAEEWITRSGKTVLEPTGVTYRTFQYYSP</sequence>
<comment type="caution">
    <text evidence="2">The sequence shown here is derived from an EMBL/GenBank/DDBJ whole genome shotgun (WGS) entry which is preliminary data.</text>
</comment>
<feature type="chain" id="PRO_5031284093" evidence="1">
    <location>
        <begin position="31"/>
        <end position="280"/>
    </location>
</feature>
<dbReference type="AlphaFoldDB" id="A0A7X6IAG3"/>